<evidence type="ECO:0000259" key="4">
    <source>
        <dbReference type="Pfam" id="PF00155"/>
    </source>
</evidence>
<keyword evidence="5" id="KW-0808">Transferase</keyword>
<reference evidence="5" key="1">
    <citation type="submission" date="2020-12" db="EMBL/GenBank/DDBJ databases">
        <title>Clostridium thailandense sp. nov., a novel acetogenic bacterium isolated from peat land soil in Thailand.</title>
        <authorList>
            <person name="Chaikitkaew S."/>
            <person name="Birkeland N.K."/>
        </authorList>
    </citation>
    <scope>NUCLEOTIDE SEQUENCE</scope>
    <source>
        <strain evidence="5">PL3</strain>
    </source>
</reference>
<dbReference type="GO" id="GO:0016829">
    <property type="term" value="F:lyase activity"/>
    <property type="evidence" value="ECO:0007669"/>
    <property type="project" value="UniProtKB-KW"/>
</dbReference>
<evidence type="ECO:0000256" key="3">
    <source>
        <dbReference type="ARBA" id="ARBA00023239"/>
    </source>
</evidence>
<dbReference type="RefSeq" id="WP_218320769.1">
    <property type="nucleotide sequence ID" value="NZ_JAEEGC010000052.1"/>
</dbReference>
<dbReference type="GO" id="GO:0008483">
    <property type="term" value="F:transaminase activity"/>
    <property type="evidence" value="ECO:0007669"/>
    <property type="project" value="UniProtKB-KW"/>
</dbReference>
<dbReference type="EMBL" id="JAEEGC010000052">
    <property type="protein sequence ID" value="MBV7273705.1"/>
    <property type="molecule type" value="Genomic_DNA"/>
</dbReference>
<accession>A0A949TJZ8</accession>
<comment type="cofactor">
    <cofactor evidence="1">
        <name>pyridoxal 5'-phosphate</name>
        <dbReference type="ChEBI" id="CHEBI:597326"/>
    </cofactor>
</comment>
<sequence length="393" mass="44330">MYDFNTIFSRRNVGAAKWDSITQEMGVAGEDIIPLSVADMEFKVAPEIVTAIKKVADFAAYGYTIPTESYYEAVIGWMERRHNWKIKKEWISLSTGVVPAFNTAIRAFTHPGDKVIIQQPVYYPFGKAITNNGCQVVNNALIYKGGNYTIDFDDLEEKVKDPLVKILLFCNPHNPVGRVWTEEELNRVGEICLKAGVLVISDEIHFDFVFKPYKHKVFATLSQEFQDNSLILTAPSKTFNLAGLQCSNVIIPNSKLKAQFDNANERTGFFSLNHFAYAACEAAYNEGELWLDELLEYLEGNLNYLKSFMAKELPQVKVIETEGTYLVWLDCKALGLTNSELEKLMKEKARIFLDEGYIFGASGAGFERVNIACPRAMLEKALNNMKNAIKSII</sequence>
<dbReference type="InterPro" id="IPR004839">
    <property type="entry name" value="Aminotransferase_I/II_large"/>
</dbReference>
<dbReference type="CDD" id="cd00609">
    <property type="entry name" value="AAT_like"/>
    <property type="match status" value="1"/>
</dbReference>
<dbReference type="AlphaFoldDB" id="A0A949TJZ8"/>
<keyword evidence="2" id="KW-0663">Pyridoxal phosphate</keyword>
<evidence type="ECO:0000313" key="5">
    <source>
        <dbReference type="EMBL" id="MBV7273705.1"/>
    </source>
</evidence>
<name>A0A949TJZ8_9CLOT</name>
<evidence type="ECO:0000313" key="6">
    <source>
        <dbReference type="Proteomes" id="UP000694308"/>
    </source>
</evidence>
<organism evidence="5 6">
    <name type="scientific">Clostridium thailandense</name>
    <dbReference type="NCBI Taxonomy" id="2794346"/>
    <lineage>
        <taxon>Bacteria</taxon>
        <taxon>Bacillati</taxon>
        <taxon>Bacillota</taxon>
        <taxon>Clostridia</taxon>
        <taxon>Eubacteriales</taxon>
        <taxon>Clostridiaceae</taxon>
        <taxon>Clostridium</taxon>
    </lineage>
</organism>
<dbReference type="PANTHER" id="PTHR43525:SF1">
    <property type="entry name" value="PROTEIN MALY"/>
    <property type="match status" value="1"/>
</dbReference>
<dbReference type="NCBIfam" id="TIGR04350">
    <property type="entry name" value="C_S_lyase_PatB"/>
    <property type="match status" value="1"/>
</dbReference>
<dbReference type="Pfam" id="PF00155">
    <property type="entry name" value="Aminotran_1_2"/>
    <property type="match status" value="1"/>
</dbReference>
<protein>
    <submittedName>
        <fullName evidence="5">Pyridoxal phosphate-dependent aminotransferase</fullName>
    </submittedName>
</protein>
<dbReference type="PANTHER" id="PTHR43525">
    <property type="entry name" value="PROTEIN MALY"/>
    <property type="match status" value="1"/>
</dbReference>
<evidence type="ECO:0000256" key="1">
    <source>
        <dbReference type="ARBA" id="ARBA00001933"/>
    </source>
</evidence>
<evidence type="ECO:0000256" key="2">
    <source>
        <dbReference type="ARBA" id="ARBA00022898"/>
    </source>
</evidence>
<keyword evidence="5" id="KW-0032">Aminotransferase</keyword>
<dbReference type="GO" id="GO:0030170">
    <property type="term" value="F:pyridoxal phosphate binding"/>
    <property type="evidence" value="ECO:0007669"/>
    <property type="project" value="InterPro"/>
</dbReference>
<gene>
    <name evidence="5" type="ORF">I6U48_12375</name>
</gene>
<dbReference type="InterPro" id="IPR027619">
    <property type="entry name" value="C-S_lyase_PatB-like"/>
</dbReference>
<dbReference type="Proteomes" id="UP000694308">
    <property type="component" value="Unassembled WGS sequence"/>
</dbReference>
<feature type="domain" description="Aminotransferase class I/classII large" evidence="4">
    <location>
        <begin position="31"/>
        <end position="383"/>
    </location>
</feature>
<keyword evidence="3" id="KW-0456">Lyase</keyword>
<comment type="caution">
    <text evidence="5">The sequence shown here is derived from an EMBL/GenBank/DDBJ whole genome shotgun (WGS) entry which is preliminary data.</text>
</comment>
<proteinExistence type="predicted"/>
<keyword evidence="6" id="KW-1185">Reference proteome</keyword>
<dbReference type="InterPro" id="IPR051798">
    <property type="entry name" value="Class-II_PLP-Dep_Aminotrans"/>
</dbReference>